<dbReference type="Proteomes" id="UP001172680">
    <property type="component" value="Unassembled WGS sequence"/>
</dbReference>
<keyword evidence="2" id="KW-1185">Reference proteome</keyword>
<dbReference type="EMBL" id="JAPDRP010000011">
    <property type="protein sequence ID" value="KAJ9643424.1"/>
    <property type="molecule type" value="Genomic_DNA"/>
</dbReference>
<protein>
    <submittedName>
        <fullName evidence="1">Uncharacterized protein</fullName>
    </submittedName>
</protein>
<reference evidence="1" key="1">
    <citation type="submission" date="2022-10" db="EMBL/GenBank/DDBJ databases">
        <title>Culturing micro-colonial fungi from biological soil crusts in the Mojave desert and describing Neophaeococcomyces mojavensis, and introducing the new genera and species Taxawa tesnikishii.</title>
        <authorList>
            <person name="Kurbessoian T."/>
            <person name="Stajich J.E."/>
        </authorList>
    </citation>
    <scope>NUCLEOTIDE SEQUENCE</scope>
    <source>
        <strain evidence="1">JES_115</strain>
    </source>
</reference>
<sequence>MSDIKLPSEVSGKLDGPPSLSSSLFCFPSPAGEDFPALSPQDVVPRHLQQPNLDDSLLGIAIPEPIARPTVGRLPTDTPTATPRQEIQRELGLAAFGGGAHLPSTVAGFPTPPILKAAHSLRLPSFDLLGIANPHPDRLTQNHDQYFPGIGAGPLSNPADPLHAQSPLLSRARPPTESTVETLPNPSKGIQRSVKQIVHTFTPPDDRGTIDWSALPHVRTAAMDSPARSDPEARSPGIGETSASTAPPSPEPLYPSAEQASGDRPWLRGALEAVIDNVDSEGGTSGSVRILTHALPCPVSAGHVFPTIINAIHDRIPPSALPAPPGGSPVDGGRLDSGTVHSPTSVNEFADMFSSGARSILLDRLVELSHNDGTLVLIYPTLTGGRTFMVEYLGPILDPLLRAMTVVNELSADLGITLGSMSAVDHLLEFDQAKSKLERYLRHLTNHSSTLGKFHSKKAKFELIHASNQEVKLERKVWATEWWIKQEKARVRATVTKYFRLAHKLPTDSEIMPTHLIQEILDGVAMKPCAMEPTKGVEVGVFVIRKSQHA</sequence>
<evidence type="ECO:0000313" key="1">
    <source>
        <dbReference type="EMBL" id="KAJ9643424.1"/>
    </source>
</evidence>
<name>A0ACC2Z6X2_9PEZI</name>
<comment type="caution">
    <text evidence="1">The sequence shown here is derived from an EMBL/GenBank/DDBJ whole genome shotgun (WGS) entry which is preliminary data.</text>
</comment>
<proteinExistence type="predicted"/>
<organism evidence="1 2">
    <name type="scientific">Coniosporium tulheliwenetii</name>
    <dbReference type="NCBI Taxonomy" id="3383036"/>
    <lineage>
        <taxon>Eukaryota</taxon>
        <taxon>Fungi</taxon>
        <taxon>Dikarya</taxon>
        <taxon>Ascomycota</taxon>
        <taxon>Pezizomycotina</taxon>
        <taxon>Dothideomycetes</taxon>
        <taxon>Dothideomycetes incertae sedis</taxon>
        <taxon>Coniosporium</taxon>
    </lineage>
</organism>
<evidence type="ECO:0000313" key="2">
    <source>
        <dbReference type="Proteomes" id="UP001172680"/>
    </source>
</evidence>
<accession>A0ACC2Z6X2</accession>
<gene>
    <name evidence="1" type="ORF">H2199_004103</name>
</gene>